<dbReference type="EC" id="3.1.-.-" evidence="3"/>
<evidence type="ECO:0000313" key="5">
    <source>
        <dbReference type="Proteomes" id="UP001501442"/>
    </source>
</evidence>
<comment type="caution">
    <text evidence="4">The sequence shown here is derived from an EMBL/GenBank/DDBJ whole genome shotgun (WGS) entry which is preliminary data.</text>
</comment>
<keyword evidence="5" id="KW-1185">Reference proteome</keyword>
<keyword evidence="2" id="KW-1277">Toxin-antitoxin system</keyword>
<organism evidence="4 5">
    <name type="scientific">Actinoallomurus vinaceus</name>
    <dbReference type="NCBI Taxonomy" id="1080074"/>
    <lineage>
        <taxon>Bacteria</taxon>
        <taxon>Bacillati</taxon>
        <taxon>Actinomycetota</taxon>
        <taxon>Actinomycetes</taxon>
        <taxon>Streptosporangiales</taxon>
        <taxon>Thermomonosporaceae</taxon>
        <taxon>Actinoallomurus</taxon>
    </lineage>
</organism>
<name>A0ABP8UFJ2_9ACTN</name>
<keyword evidence="3" id="KW-0255">Endonuclease</keyword>
<keyword evidence="3" id="KW-0540">Nuclease</keyword>
<comment type="similarity">
    <text evidence="1 3">Belongs to the PemK/MazF family.</text>
</comment>
<protein>
    <recommendedName>
        <fullName evidence="3">mRNA interferase</fullName>
        <ecNumber evidence="3">3.1.-.-</ecNumber>
    </recommendedName>
</protein>
<evidence type="ECO:0000313" key="4">
    <source>
        <dbReference type="EMBL" id="GAA4628907.1"/>
    </source>
</evidence>
<keyword evidence="3" id="KW-0378">Hydrolase</keyword>
<dbReference type="InterPro" id="IPR003477">
    <property type="entry name" value="PemK-like"/>
</dbReference>
<accession>A0ABP8UFJ2</accession>
<gene>
    <name evidence="4" type="ORF">GCM10023196_047280</name>
</gene>
<comment type="function">
    <text evidence="3">Toxic component of a type II toxin-antitoxin (TA) system.</text>
</comment>
<sequence length="113" mass="12691">MVNTPRRGDIWLTDFGEPLAHEQGFLRPGIIVSANGFNRAGSGLVFTVPTTTTKRGWRTHVEVGTHTGLRQTSWALVEQMRSASTDRLRRRIGEADAVTMERICAIVRRLLEM</sequence>
<dbReference type="EMBL" id="BAABHK010000006">
    <property type="protein sequence ID" value="GAA4628907.1"/>
    <property type="molecule type" value="Genomic_DNA"/>
</dbReference>
<evidence type="ECO:0000256" key="1">
    <source>
        <dbReference type="ARBA" id="ARBA00007521"/>
    </source>
</evidence>
<evidence type="ECO:0000256" key="3">
    <source>
        <dbReference type="PIRNR" id="PIRNR033490"/>
    </source>
</evidence>
<dbReference type="PANTHER" id="PTHR33988">
    <property type="entry name" value="ENDORIBONUCLEASE MAZF-RELATED"/>
    <property type="match status" value="1"/>
</dbReference>
<dbReference type="Pfam" id="PF02452">
    <property type="entry name" value="PemK_toxin"/>
    <property type="match status" value="1"/>
</dbReference>
<dbReference type="Proteomes" id="UP001501442">
    <property type="component" value="Unassembled WGS sequence"/>
</dbReference>
<evidence type="ECO:0000256" key="2">
    <source>
        <dbReference type="ARBA" id="ARBA00022649"/>
    </source>
</evidence>
<proteinExistence type="inferred from homology"/>
<reference evidence="5" key="1">
    <citation type="journal article" date="2019" name="Int. J. Syst. Evol. Microbiol.">
        <title>The Global Catalogue of Microorganisms (GCM) 10K type strain sequencing project: providing services to taxonomists for standard genome sequencing and annotation.</title>
        <authorList>
            <consortium name="The Broad Institute Genomics Platform"/>
            <consortium name="The Broad Institute Genome Sequencing Center for Infectious Disease"/>
            <person name="Wu L."/>
            <person name="Ma J."/>
        </authorList>
    </citation>
    <scope>NUCLEOTIDE SEQUENCE [LARGE SCALE GENOMIC DNA]</scope>
    <source>
        <strain evidence="5">JCM 17939</strain>
    </source>
</reference>
<dbReference type="PIRSF" id="PIRSF033490">
    <property type="entry name" value="MazF"/>
    <property type="match status" value="1"/>
</dbReference>
<dbReference type="InterPro" id="IPR011067">
    <property type="entry name" value="Plasmid_toxin/cell-grow_inhib"/>
</dbReference>
<dbReference type="SUPFAM" id="SSF50118">
    <property type="entry name" value="Cell growth inhibitor/plasmid maintenance toxic component"/>
    <property type="match status" value="1"/>
</dbReference>
<dbReference type="Gene3D" id="2.30.30.110">
    <property type="match status" value="1"/>
</dbReference>